<protein>
    <submittedName>
        <fullName evidence="3">Uncharacterized protein</fullName>
    </submittedName>
</protein>
<dbReference type="Proteomes" id="UP000276634">
    <property type="component" value="Unassembled WGS sequence"/>
</dbReference>
<organism evidence="3 4">
    <name type="scientific">Inmirania thermothiophila</name>
    <dbReference type="NCBI Taxonomy" id="1750597"/>
    <lineage>
        <taxon>Bacteria</taxon>
        <taxon>Pseudomonadati</taxon>
        <taxon>Pseudomonadota</taxon>
        <taxon>Gammaproteobacteria</taxon>
        <taxon>Chromatiales</taxon>
        <taxon>Ectothiorhodospiraceae</taxon>
        <taxon>Inmirania</taxon>
    </lineage>
</organism>
<gene>
    <name evidence="3" type="ORF">EDC57_1557</name>
</gene>
<keyword evidence="2" id="KW-0472">Membrane</keyword>
<accession>A0A3N1Y0J8</accession>
<dbReference type="AlphaFoldDB" id="A0A3N1Y0J8"/>
<evidence type="ECO:0000256" key="1">
    <source>
        <dbReference type="SAM" id="MobiDB-lite"/>
    </source>
</evidence>
<reference evidence="3 4" key="1">
    <citation type="submission" date="2018-11" db="EMBL/GenBank/DDBJ databases">
        <title>Genomic Encyclopedia of Type Strains, Phase IV (KMG-IV): sequencing the most valuable type-strain genomes for metagenomic binning, comparative biology and taxonomic classification.</title>
        <authorList>
            <person name="Goeker M."/>
        </authorList>
    </citation>
    <scope>NUCLEOTIDE SEQUENCE [LARGE SCALE GENOMIC DNA]</scope>
    <source>
        <strain evidence="3 4">DSM 100275</strain>
    </source>
</reference>
<dbReference type="PROSITE" id="PS51318">
    <property type="entry name" value="TAT"/>
    <property type="match status" value="1"/>
</dbReference>
<dbReference type="EMBL" id="RJVI01000002">
    <property type="protein sequence ID" value="ROR32359.1"/>
    <property type="molecule type" value="Genomic_DNA"/>
</dbReference>
<feature type="transmembrane region" description="Helical" evidence="2">
    <location>
        <begin position="16"/>
        <end position="36"/>
    </location>
</feature>
<dbReference type="RefSeq" id="WP_123401305.1">
    <property type="nucleotide sequence ID" value="NZ_RJVI01000002.1"/>
</dbReference>
<keyword evidence="4" id="KW-1185">Reference proteome</keyword>
<dbReference type="InterPro" id="IPR006311">
    <property type="entry name" value="TAT_signal"/>
</dbReference>
<proteinExistence type="predicted"/>
<feature type="compositionally biased region" description="Gly residues" evidence="1">
    <location>
        <begin position="84"/>
        <end position="102"/>
    </location>
</feature>
<evidence type="ECO:0000313" key="4">
    <source>
        <dbReference type="Proteomes" id="UP000276634"/>
    </source>
</evidence>
<comment type="caution">
    <text evidence="3">The sequence shown here is derived from an EMBL/GenBank/DDBJ whole genome shotgun (WGS) entry which is preliminary data.</text>
</comment>
<evidence type="ECO:0000256" key="2">
    <source>
        <dbReference type="SAM" id="Phobius"/>
    </source>
</evidence>
<feature type="region of interest" description="Disordered" evidence="1">
    <location>
        <begin position="40"/>
        <end position="102"/>
    </location>
</feature>
<name>A0A3N1Y0J8_9GAMM</name>
<keyword evidence="2" id="KW-0812">Transmembrane</keyword>
<sequence>MSSNDIRTTDLRRRRALARLGLGVAAAYVTPTLLTLSDARASGASSGGEKSEWVSTGNKKRTGGEDGGASSAGSGARHEAASGGSSGGSGAEGEAAGGASRG</sequence>
<evidence type="ECO:0000313" key="3">
    <source>
        <dbReference type="EMBL" id="ROR32359.1"/>
    </source>
</evidence>
<keyword evidence="2" id="KW-1133">Transmembrane helix</keyword>